<evidence type="ECO:0000313" key="1">
    <source>
        <dbReference type="EMBL" id="GME77106.1"/>
    </source>
</evidence>
<gene>
    <name evidence="1" type="ORF">Amon02_000289000</name>
</gene>
<comment type="caution">
    <text evidence="1">The sequence shown here is derived from an EMBL/GenBank/DDBJ whole genome shotgun (WGS) entry which is preliminary data.</text>
</comment>
<dbReference type="EMBL" id="BSXS01001739">
    <property type="protein sequence ID" value="GME77106.1"/>
    <property type="molecule type" value="Genomic_DNA"/>
</dbReference>
<accession>A0ACB5SZH9</accession>
<reference evidence="1" key="1">
    <citation type="submission" date="2023-04" db="EMBL/GenBank/DDBJ databases">
        <title>Ambrosiozyma monospora NBRC 10751.</title>
        <authorList>
            <person name="Ichikawa N."/>
            <person name="Sato H."/>
            <person name="Tonouchi N."/>
        </authorList>
    </citation>
    <scope>NUCLEOTIDE SEQUENCE</scope>
    <source>
        <strain evidence="1">NBRC 10751</strain>
    </source>
</reference>
<organism evidence="1 2">
    <name type="scientific">Ambrosiozyma monospora</name>
    <name type="common">Yeast</name>
    <name type="synonym">Endomycopsis monosporus</name>
    <dbReference type="NCBI Taxonomy" id="43982"/>
    <lineage>
        <taxon>Eukaryota</taxon>
        <taxon>Fungi</taxon>
        <taxon>Dikarya</taxon>
        <taxon>Ascomycota</taxon>
        <taxon>Saccharomycotina</taxon>
        <taxon>Pichiomycetes</taxon>
        <taxon>Pichiales</taxon>
        <taxon>Pichiaceae</taxon>
        <taxon>Ambrosiozyma</taxon>
    </lineage>
</organism>
<keyword evidence="2" id="KW-1185">Reference proteome</keyword>
<name>A0ACB5SZH9_AMBMO</name>
<dbReference type="Proteomes" id="UP001165064">
    <property type="component" value="Unassembled WGS sequence"/>
</dbReference>
<protein>
    <submittedName>
        <fullName evidence="1">Unnamed protein product</fullName>
    </submittedName>
</protein>
<evidence type="ECO:0000313" key="2">
    <source>
        <dbReference type="Proteomes" id="UP001165064"/>
    </source>
</evidence>
<sequence>MATKASPKKSGKFAVSPKKTPTKKSISSPKKTPTKKAVKPTTPVQTRKSKRLSEKQDDIEEIGEVKETKPKKTVSKKSTPKKATPKEKEVEVEEIEVPSSESEDETDNEMKSDDEEDDVAEFLTGFEDGSEKEETKSSKKESKKNTETVTTKKSIHTITTPKSIPSTKNKSTKGKSTKRGVIYVGRIPHGFYEEEMKKYFSQFGDITRLRLSRNKKTGKSKHYGFIEFEDVEVAKVAAETMNNYLIFDHLLKCAVLPKEKVHDELFNGANTKFKPVPWAKISQKRNDSPKSLEKWGRIQKKSKTSLSKTQKKLKEQGIDYDLSNL</sequence>
<proteinExistence type="predicted"/>